<dbReference type="Proteomes" id="UP000198769">
    <property type="component" value="Unassembled WGS sequence"/>
</dbReference>
<keyword evidence="3" id="KW-1185">Reference proteome</keyword>
<sequence length="147" mass="16305">MKFFLGICLFMTVISCSGNDDNENTPVESVSINGSWKPFKYEFRGKSILLNDCDKKGEISINSDFSGTYERYALSSAGSCDHIDSFGGKWSYDNSSLTITYNEAGTVKTLKKTVQSFTNVELRISDNSKDLDDTPGNDMATLVFVKQ</sequence>
<accession>A0A1I5CXQ4</accession>
<gene>
    <name evidence="2" type="ORF">SAMN05421594_4697</name>
</gene>
<protein>
    <submittedName>
        <fullName evidence="2">Lipocalin-like domain-containing protein</fullName>
    </submittedName>
</protein>
<dbReference type="RefSeq" id="WP_090027582.1">
    <property type="nucleotide sequence ID" value="NZ_FOVD01000011.1"/>
</dbReference>
<proteinExistence type="predicted"/>
<organism evidence="2 3">
    <name type="scientific">Chryseobacterium oleae</name>
    <dbReference type="NCBI Taxonomy" id="491207"/>
    <lineage>
        <taxon>Bacteria</taxon>
        <taxon>Pseudomonadati</taxon>
        <taxon>Bacteroidota</taxon>
        <taxon>Flavobacteriia</taxon>
        <taxon>Flavobacteriales</taxon>
        <taxon>Weeksellaceae</taxon>
        <taxon>Chryseobacterium group</taxon>
        <taxon>Chryseobacterium</taxon>
    </lineage>
</organism>
<evidence type="ECO:0000259" key="1">
    <source>
        <dbReference type="Pfam" id="PF13648"/>
    </source>
</evidence>
<dbReference type="InterPro" id="IPR024311">
    <property type="entry name" value="Lipocalin-like"/>
</dbReference>
<evidence type="ECO:0000313" key="3">
    <source>
        <dbReference type="Proteomes" id="UP000198769"/>
    </source>
</evidence>
<reference evidence="3" key="1">
    <citation type="submission" date="2016-10" db="EMBL/GenBank/DDBJ databases">
        <authorList>
            <person name="Varghese N."/>
            <person name="Submissions S."/>
        </authorList>
    </citation>
    <scope>NUCLEOTIDE SEQUENCE [LARGE SCALE GENOMIC DNA]</scope>
    <source>
        <strain evidence="3">DSM 25575</strain>
    </source>
</reference>
<dbReference type="PROSITE" id="PS51257">
    <property type="entry name" value="PROKAR_LIPOPROTEIN"/>
    <property type="match status" value="1"/>
</dbReference>
<name>A0A1I5CXQ4_CHROL</name>
<dbReference type="AlphaFoldDB" id="A0A1I5CXQ4"/>
<evidence type="ECO:0000313" key="2">
    <source>
        <dbReference type="EMBL" id="SFN91775.1"/>
    </source>
</evidence>
<dbReference type="OrthoDB" id="1268894at2"/>
<dbReference type="Pfam" id="PF13648">
    <property type="entry name" value="Lipocalin_4"/>
    <property type="match status" value="1"/>
</dbReference>
<feature type="domain" description="Lipocalin-like" evidence="1">
    <location>
        <begin position="32"/>
        <end position="110"/>
    </location>
</feature>
<dbReference type="EMBL" id="FOVD01000011">
    <property type="protein sequence ID" value="SFN91775.1"/>
    <property type="molecule type" value="Genomic_DNA"/>
</dbReference>